<accession>A0A2K2CZL5</accession>
<protein>
    <submittedName>
        <fullName evidence="1 2">Uncharacterized protein</fullName>
    </submittedName>
</protein>
<dbReference type="InParanoid" id="A0A2K2CZL5"/>
<reference evidence="2" key="3">
    <citation type="submission" date="2018-08" db="UniProtKB">
        <authorList>
            <consortium name="EnsemblPlants"/>
        </authorList>
    </citation>
    <scope>IDENTIFICATION</scope>
    <source>
        <strain evidence="2">cv. Bd21</strain>
    </source>
</reference>
<dbReference type="EnsemblPlants" id="PNT67472">
    <property type="protein sequence ID" value="PNT67472"/>
    <property type="gene ID" value="BRADI_3g27756v3"/>
</dbReference>
<reference evidence="1" key="2">
    <citation type="submission" date="2017-06" db="EMBL/GenBank/DDBJ databases">
        <title>WGS assembly of Brachypodium distachyon.</title>
        <authorList>
            <consortium name="The International Brachypodium Initiative"/>
            <person name="Lucas S."/>
            <person name="Harmon-Smith M."/>
            <person name="Lail K."/>
            <person name="Tice H."/>
            <person name="Grimwood J."/>
            <person name="Bruce D."/>
            <person name="Barry K."/>
            <person name="Shu S."/>
            <person name="Lindquist E."/>
            <person name="Wang M."/>
            <person name="Pitluck S."/>
            <person name="Vogel J.P."/>
            <person name="Garvin D.F."/>
            <person name="Mockler T.C."/>
            <person name="Schmutz J."/>
            <person name="Rokhsar D."/>
            <person name="Bevan M.W."/>
        </authorList>
    </citation>
    <scope>NUCLEOTIDE SEQUENCE</scope>
    <source>
        <strain evidence="1">Bd21</strain>
    </source>
</reference>
<evidence type="ECO:0000313" key="3">
    <source>
        <dbReference type="Proteomes" id="UP000008810"/>
    </source>
</evidence>
<sequence length="32" mass="3686">MKDDIEALGCVWFCFTFGKNCFAFHAVEKQEA</sequence>
<dbReference type="Gramene" id="PNT67472">
    <property type="protein sequence ID" value="PNT67472"/>
    <property type="gene ID" value="BRADI_3g27756v3"/>
</dbReference>
<name>A0A2K2CZL5_BRADI</name>
<organism evidence="1">
    <name type="scientific">Brachypodium distachyon</name>
    <name type="common">Purple false brome</name>
    <name type="synonym">Trachynia distachya</name>
    <dbReference type="NCBI Taxonomy" id="15368"/>
    <lineage>
        <taxon>Eukaryota</taxon>
        <taxon>Viridiplantae</taxon>
        <taxon>Streptophyta</taxon>
        <taxon>Embryophyta</taxon>
        <taxon>Tracheophyta</taxon>
        <taxon>Spermatophyta</taxon>
        <taxon>Magnoliopsida</taxon>
        <taxon>Liliopsida</taxon>
        <taxon>Poales</taxon>
        <taxon>Poaceae</taxon>
        <taxon>BOP clade</taxon>
        <taxon>Pooideae</taxon>
        <taxon>Stipodae</taxon>
        <taxon>Brachypodieae</taxon>
        <taxon>Brachypodium</taxon>
    </lineage>
</organism>
<gene>
    <name evidence="1" type="ORF">BRADI_3g27756v3</name>
</gene>
<keyword evidence="3" id="KW-1185">Reference proteome</keyword>
<proteinExistence type="predicted"/>
<reference evidence="1 2" key="1">
    <citation type="journal article" date="2010" name="Nature">
        <title>Genome sequencing and analysis of the model grass Brachypodium distachyon.</title>
        <authorList>
            <consortium name="International Brachypodium Initiative"/>
        </authorList>
    </citation>
    <scope>NUCLEOTIDE SEQUENCE [LARGE SCALE GENOMIC DNA]</scope>
    <source>
        <strain evidence="1 2">Bd21</strain>
    </source>
</reference>
<dbReference type="Proteomes" id="UP000008810">
    <property type="component" value="Chromosome 3"/>
</dbReference>
<evidence type="ECO:0000313" key="1">
    <source>
        <dbReference type="EMBL" id="PNT67472.1"/>
    </source>
</evidence>
<dbReference type="AlphaFoldDB" id="A0A2K2CZL5"/>
<evidence type="ECO:0000313" key="2">
    <source>
        <dbReference type="EnsemblPlants" id="PNT67472"/>
    </source>
</evidence>
<dbReference type="EMBL" id="CM000882">
    <property type="protein sequence ID" value="PNT67472.1"/>
    <property type="molecule type" value="Genomic_DNA"/>
</dbReference>